<dbReference type="AlphaFoldDB" id="A0A371REF7"/>
<reference evidence="1 2" key="1">
    <citation type="submission" date="2018-08" db="EMBL/GenBank/DDBJ databases">
        <title>Parvularcula sp. SM1705, isolated from surface water of the South Sea China.</title>
        <authorList>
            <person name="Sun L."/>
        </authorList>
    </citation>
    <scope>NUCLEOTIDE SEQUENCE [LARGE SCALE GENOMIC DNA]</scope>
    <source>
        <strain evidence="1 2">SM1705</strain>
    </source>
</reference>
<gene>
    <name evidence="1" type="ORF">DX908_00115</name>
</gene>
<evidence type="ECO:0000313" key="1">
    <source>
        <dbReference type="EMBL" id="RFB03823.1"/>
    </source>
</evidence>
<proteinExistence type="predicted"/>
<comment type="caution">
    <text evidence="1">The sequence shown here is derived from an EMBL/GenBank/DDBJ whole genome shotgun (WGS) entry which is preliminary data.</text>
</comment>
<accession>A0A371REF7</accession>
<organism evidence="1 2">
    <name type="scientific">Parvularcula marina</name>
    <dbReference type="NCBI Taxonomy" id="2292771"/>
    <lineage>
        <taxon>Bacteria</taxon>
        <taxon>Pseudomonadati</taxon>
        <taxon>Pseudomonadota</taxon>
        <taxon>Alphaproteobacteria</taxon>
        <taxon>Parvularculales</taxon>
        <taxon>Parvularculaceae</taxon>
        <taxon>Parvularcula</taxon>
    </lineage>
</organism>
<dbReference type="Proteomes" id="UP000264589">
    <property type="component" value="Unassembled WGS sequence"/>
</dbReference>
<evidence type="ECO:0000313" key="2">
    <source>
        <dbReference type="Proteomes" id="UP000264589"/>
    </source>
</evidence>
<dbReference type="EMBL" id="QUQO01000001">
    <property type="protein sequence ID" value="RFB03823.1"/>
    <property type="molecule type" value="Genomic_DNA"/>
</dbReference>
<sequence length="232" mass="25714">MFDSVMAILGAPLITNGSAGIPTKVDVTCPVGGEKFVITGTASCSRMGDRTLSLRPISSCDFITRLPQCPSNGLPMYRDFTPGEVAQLEAWLKTDEFASIRSKSRFYVAYRTERLLSPTSDPFISFEQLLIGVWYDPSNTLNDAEFMDAYFKAGTAFLAKPGDIDAAFIKLIMAYPAMYSAKSQLAEDYIAGAEAEGFWENEVLGQWALLMRECLADYDEDKCDPETRIDRP</sequence>
<protein>
    <submittedName>
        <fullName evidence="1">Uncharacterized protein</fullName>
    </submittedName>
</protein>
<dbReference type="InParanoid" id="A0A371REF7"/>
<dbReference type="OrthoDB" id="7855653at2"/>
<keyword evidence="2" id="KW-1185">Reference proteome</keyword>
<name>A0A371REF7_9PROT</name>
<dbReference type="RefSeq" id="WP_116390451.1">
    <property type="nucleotide sequence ID" value="NZ_QUQO01000001.1"/>
</dbReference>